<evidence type="ECO:0000256" key="9">
    <source>
        <dbReference type="ARBA" id="ARBA00022967"/>
    </source>
</evidence>
<feature type="transmembrane region" description="Helical" evidence="15">
    <location>
        <begin position="410"/>
        <end position="428"/>
    </location>
</feature>
<comment type="catalytic activity">
    <reaction evidence="14 15">
        <text>Ca(2+)(in) + ATP + H2O = Ca(2+)(out) + ADP + phosphate + H(+)</text>
        <dbReference type="Rhea" id="RHEA:18105"/>
        <dbReference type="ChEBI" id="CHEBI:15377"/>
        <dbReference type="ChEBI" id="CHEBI:15378"/>
        <dbReference type="ChEBI" id="CHEBI:29108"/>
        <dbReference type="ChEBI" id="CHEBI:30616"/>
        <dbReference type="ChEBI" id="CHEBI:43474"/>
        <dbReference type="ChEBI" id="CHEBI:456216"/>
        <dbReference type="EC" id="7.2.2.10"/>
    </reaction>
</comment>
<evidence type="ECO:0000256" key="3">
    <source>
        <dbReference type="ARBA" id="ARBA00022553"/>
    </source>
</evidence>
<evidence type="ECO:0000256" key="12">
    <source>
        <dbReference type="ARBA" id="ARBA00023136"/>
    </source>
</evidence>
<dbReference type="GO" id="GO:0005737">
    <property type="term" value="C:cytoplasm"/>
    <property type="evidence" value="ECO:0007669"/>
    <property type="project" value="UniProtKB-ARBA"/>
</dbReference>
<comment type="similarity">
    <text evidence="13 15">Belongs to the cation transport ATPase (P-type) (TC 3.A.3) family.</text>
</comment>
<dbReference type="FunFam" id="3.40.50.1000:FF:000028">
    <property type="entry name" value="Calcium-transporting P-type ATPase, putative"/>
    <property type="match status" value="1"/>
</dbReference>
<dbReference type="FunFam" id="3.40.50.1000:FF:000001">
    <property type="entry name" value="Phospholipid-transporting ATPase IC"/>
    <property type="match status" value="1"/>
</dbReference>
<comment type="caution">
    <text evidence="18">The sequence shown here is derived from an EMBL/GenBank/DDBJ whole genome shotgun (WGS) entry which is preliminary data.</text>
</comment>
<dbReference type="InterPro" id="IPR004014">
    <property type="entry name" value="ATPase_P-typ_cation-transptr_N"/>
</dbReference>
<dbReference type="SUPFAM" id="SSF81665">
    <property type="entry name" value="Calcium ATPase, transmembrane domain M"/>
    <property type="match status" value="1"/>
</dbReference>
<keyword evidence="7 15" id="KW-0106">Calcium</keyword>
<dbReference type="InterPro" id="IPR044492">
    <property type="entry name" value="P_typ_ATPase_HD_dom"/>
</dbReference>
<dbReference type="InterPro" id="IPR023299">
    <property type="entry name" value="ATPase_P-typ_cyto_dom_N"/>
</dbReference>
<comment type="function">
    <text evidence="15">Catalyzes the hydrolysis of ATP coupled with the transport of calcium.</text>
</comment>
<dbReference type="PRINTS" id="PR00119">
    <property type="entry name" value="CATATPASE"/>
</dbReference>
<feature type="transmembrane region" description="Helical" evidence="15">
    <location>
        <begin position="440"/>
        <end position="464"/>
    </location>
</feature>
<evidence type="ECO:0000259" key="17">
    <source>
        <dbReference type="SMART" id="SM00831"/>
    </source>
</evidence>
<feature type="region of interest" description="Disordered" evidence="16">
    <location>
        <begin position="130"/>
        <end position="154"/>
    </location>
</feature>
<dbReference type="Gene3D" id="1.20.1110.10">
    <property type="entry name" value="Calcium-transporting ATPase, transmembrane domain"/>
    <property type="match status" value="1"/>
</dbReference>
<dbReference type="AlphaFoldDB" id="A0A9P5UDT7"/>
<dbReference type="GO" id="GO:0005388">
    <property type="term" value="F:P-type calcium transporter activity"/>
    <property type="evidence" value="ECO:0007669"/>
    <property type="project" value="UniProtKB-EC"/>
</dbReference>
<dbReference type="SMART" id="SM00831">
    <property type="entry name" value="Cation_ATPase_N"/>
    <property type="match status" value="1"/>
</dbReference>
<evidence type="ECO:0000313" key="19">
    <source>
        <dbReference type="Proteomes" id="UP000772434"/>
    </source>
</evidence>
<keyword evidence="8 15" id="KW-0067">ATP-binding</keyword>
<comment type="subcellular location">
    <subcellularLocation>
        <location evidence="1">Endomembrane system</location>
        <topology evidence="1">Multi-pass membrane protein</topology>
    </subcellularLocation>
    <subcellularLocation>
        <location evidence="15">Membrane</location>
        <topology evidence="15">Multi-pass membrane protein</topology>
    </subcellularLocation>
</comment>
<sequence>MSHSRFSSLGNGNGYERKRTNLTIAPEPPQGAGSSSFSRHLNAFSSPVGLSMAGFGGQRSPSPPASAYFPMLSADPNASLRPTADADAHFAYSTTFRRHQAENSLASPQVIAFGAQSLWSRVLSTVAGQPSDELENGRALPTPRRTESNSTASEKFAHTSVEDTVSYFRTSSATGLLLSDIPHLLTQYGYNEFSVSSPEPLLLKFAKTIYESPLILLLCGSATVSAIMGNVDDAISITVAVLIVLTVGFVQERRSEKSLEALNKLVPHHCHVIRSSQTHHILANELVPGDLISFSTGDRIPADVRIISAIDLEIDESSLTGETEARTKSSDTCDFDTSSHMPGVVSEPVALADRSCIAYMGTLVRNGRGTGIVIATGTSTEFGIIFSMMQDVEEKRTPLQLSMDELAQKLSILSFVIIGVICLIGVWQRRSWLDMFTIGVSLAVAAIPEGLPIVTTVTLALGVLRMAKRKAIVKKLHSVESLGSVSVICSDKTGTLTKNEQTVIEAYAVDEAVVLDPFSSKFVNGPWSPAVVKMMDVGALCNNAQVTRNEDNTLIVVGQSTDVALLNVLNVVGLTDKRASFRRISERPFNSEQKYMAISGVHVDPSSTTAGGREMCYMKGSIDAVLERCKYYYVNDDSTPTLDESMRNSILGKAQAMASRGLRVITMAYGYGSDLLARMVFVGFQGMLDPPRQGVSNSIAHLQEGGVKVVMITGDAEQTAMFIAGKLGLNIGPHVLLDRKAIDQMTTAQLKERVGTVSVFARTTPRHKMAIVKAFQSRGDIVAMTGDGVNDAPALKMADIGVSMGKSGTDVAKEAADVILVDDNFSTILSAVEEGKSIFHNIQNFLAFQLSTAAAALTLITLSTMLGFANPLNAMQILFINILMDGPPSQSLGVDPVDPSIMSKPPRKKNAPIITRRLLYRVVFSASMIVLGTLFVYMYALSDDRMSKREQTMTFTSFVFLDLVSAIQNRGINCGLTQNKMLVTTVSISAVTQLALVYVPVMQRIFQTDALSSGDMSILMMLAATSAILHEVRRHWERRKAAAGGEEDESWAGVVQNRV</sequence>
<evidence type="ECO:0000256" key="4">
    <source>
        <dbReference type="ARBA" id="ARBA00022568"/>
    </source>
</evidence>
<feature type="domain" description="Cation-transporting P-type ATPase N-terminal" evidence="17">
    <location>
        <begin position="155"/>
        <end position="230"/>
    </location>
</feature>
<keyword evidence="6 15" id="KW-0547">Nucleotide-binding</keyword>
<evidence type="ECO:0000256" key="1">
    <source>
        <dbReference type="ARBA" id="ARBA00004127"/>
    </source>
</evidence>
<accession>A0A9P5UDT7</accession>
<dbReference type="InterPro" id="IPR018303">
    <property type="entry name" value="ATPase_P-typ_P_site"/>
</dbReference>
<keyword evidence="9" id="KW-1278">Translocase</keyword>
<dbReference type="EMBL" id="JADNRY010000009">
    <property type="protein sequence ID" value="KAF9075512.1"/>
    <property type="molecule type" value="Genomic_DNA"/>
</dbReference>
<dbReference type="SUPFAM" id="SSF81660">
    <property type="entry name" value="Metal cation-transporting ATPase, ATP-binding domain N"/>
    <property type="match status" value="1"/>
</dbReference>
<keyword evidence="10 15" id="KW-1133">Transmembrane helix</keyword>
<evidence type="ECO:0000256" key="13">
    <source>
        <dbReference type="ARBA" id="ARBA00038148"/>
    </source>
</evidence>
<keyword evidence="19" id="KW-1185">Reference proteome</keyword>
<dbReference type="Pfam" id="PF00689">
    <property type="entry name" value="Cation_ATPase_C"/>
    <property type="match status" value="1"/>
</dbReference>
<dbReference type="PROSITE" id="PS00154">
    <property type="entry name" value="ATPASE_E1_E2"/>
    <property type="match status" value="1"/>
</dbReference>
<dbReference type="Gene3D" id="3.40.50.1000">
    <property type="entry name" value="HAD superfamily/HAD-like"/>
    <property type="match status" value="1"/>
</dbReference>
<dbReference type="FunFam" id="2.70.150.10:FF:000008">
    <property type="entry name" value="Calcium-transporting ATPase"/>
    <property type="match status" value="1"/>
</dbReference>
<dbReference type="SFLD" id="SFLDF00027">
    <property type="entry name" value="p-type_atpase"/>
    <property type="match status" value="1"/>
</dbReference>
<keyword evidence="2 15" id="KW-0813">Transport</keyword>
<dbReference type="InterPro" id="IPR001757">
    <property type="entry name" value="P_typ_ATPase"/>
</dbReference>
<evidence type="ECO:0000313" key="18">
    <source>
        <dbReference type="EMBL" id="KAF9075512.1"/>
    </source>
</evidence>
<dbReference type="Pfam" id="PF00690">
    <property type="entry name" value="Cation_ATPase_N"/>
    <property type="match status" value="1"/>
</dbReference>
<evidence type="ECO:0000256" key="6">
    <source>
        <dbReference type="ARBA" id="ARBA00022741"/>
    </source>
</evidence>
<dbReference type="SUPFAM" id="SSF81653">
    <property type="entry name" value="Calcium ATPase, transduction domain A"/>
    <property type="match status" value="1"/>
</dbReference>
<dbReference type="InterPro" id="IPR023214">
    <property type="entry name" value="HAD_sf"/>
</dbReference>
<dbReference type="Pfam" id="PF00122">
    <property type="entry name" value="E1-E2_ATPase"/>
    <property type="match status" value="1"/>
</dbReference>
<evidence type="ECO:0000256" key="8">
    <source>
        <dbReference type="ARBA" id="ARBA00022840"/>
    </source>
</evidence>
<dbReference type="InterPro" id="IPR006068">
    <property type="entry name" value="ATPase_P-typ_cation-transptr_C"/>
</dbReference>
<dbReference type="GO" id="GO:0031090">
    <property type="term" value="C:organelle membrane"/>
    <property type="evidence" value="ECO:0007669"/>
    <property type="project" value="UniProtKB-ARBA"/>
</dbReference>
<evidence type="ECO:0000256" key="5">
    <source>
        <dbReference type="ARBA" id="ARBA00022692"/>
    </source>
</evidence>
<dbReference type="GO" id="GO:0005384">
    <property type="term" value="F:manganese ion transmembrane transporter activity"/>
    <property type="evidence" value="ECO:0007669"/>
    <property type="project" value="UniProtKB-ARBA"/>
</dbReference>
<dbReference type="InterPro" id="IPR023298">
    <property type="entry name" value="ATPase_P-typ_TM_dom_sf"/>
</dbReference>
<comment type="caution">
    <text evidence="15">Lacks conserved residue(s) required for the propagation of feature annotation.</text>
</comment>
<dbReference type="EC" id="7.2.2.10" evidence="15"/>
<name>A0A9P5UDT7_9AGAR</name>
<dbReference type="Proteomes" id="UP000772434">
    <property type="component" value="Unassembled WGS sequence"/>
</dbReference>
<dbReference type="GO" id="GO:0016887">
    <property type="term" value="F:ATP hydrolysis activity"/>
    <property type="evidence" value="ECO:0007669"/>
    <property type="project" value="InterPro"/>
</dbReference>
<keyword evidence="3" id="KW-0597">Phosphoprotein</keyword>
<dbReference type="Pfam" id="PF13246">
    <property type="entry name" value="Cation_ATPase"/>
    <property type="match status" value="1"/>
</dbReference>
<organism evidence="18 19">
    <name type="scientific">Rhodocollybia butyracea</name>
    <dbReference type="NCBI Taxonomy" id="206335"/>
    <lineage>
        <taxon>Eukaryota</taxon>
        <taxon>Fungi</taxon>
        <taxon>Dikarya</taxon>
        <taxon>Basidiomycota</taxon>
        <taxon>Agaricomycotina</taxon>
        <taxon>Agaricomycetes</taxon>
        <taxon>Agaricomycetidae</taxon>
        <taxon>Agaricales</taxon>
        <taxon>Marasmiineae</taxon>
        <taxon>Omphalotaceae</taxon>
        <taxon>Rhodocollybia</taxon>
    </lineage>
</organism>
<evidence type="ECO:0000256" key="11">
    <source>
        <dbReference type="ARBA" id="ARBA00023065"/>
    </source>
</evidence>
<keyword evidence="12 15" id="KW-0472">Membrane</keyword>
<dbReference type="Gene3D" id="3.40.1110.10">
    <property type="entry name" value="Calcium-transporting ATPase, cytoplasmic domain N"/>
    <property type="match status" value="1"/>
</dbReference>
<dbReference type="PRINTS" id="PR00120">
    <property type="entry name" value="HATPASE"/>
</dbReference>
<evidence type="ECO:0000256" key="2">
    <source>
        <dbReference type="ARBA" id="ARBA00022448"/>
    </source>
</evidence>
<evidence type="ECO:0000256" key="16">
    <source>
        <dbReference type="SAM" id="MobiDB-lite"/>
    </source>
</evidence>
<keyword evidence="4 15" id="KW-0109">Calcium transport</keyword>
<evidence type="ECO:0000256" key="7">
    <source>
        <dbReference type="ARBA" id="ARBA00022837"/>
    </source>
</evidence>
<reference evidence="18" key="1">
    <citation type="submission" date="2020-11" db="EMBL/GenBank/DDBJ databases">
        <authorList>
            <consortium name="DOE Joint Genome Institute"/>
            <person name="Ahrendt S."/>
            <person name="Riley R."/>
            <person name="Andreopoulos W."/>
            <person name="Labutti K."/>
            <person name="Pangilinan J."/>
            <person name="Ruiz-Duenas F.J."/>
            <person name="Barrasa J.M."/>
            <person name="Sanchez-Garcia M."/>
            <person name="Camarero S."/>
            <person name="Miyauchi S."/>
            <person name="Serrano A."/>
            <person name="Linde D."/>
            <person name="Babiker R."/>
            <person name="Drula E."/>
            <person name="Ayuso-Fernandez I."/>
            <person name="Pacheco R."/>
            <person name="Padilla G."/>
            <person name="Ferreira P."/>
            <person name="Barriuso J."/>
            <person name="Kellner H."/>
            <person name="Castanera R."/>
            <person name="Alfaro M."/>
            <person name="Ramirez L."/>
            <person name="Pisabarro A.G."/>
            <person name="Kuo A."/>
            <person name="Tritt A."/>
            <person name="Lipzen A."/>
            <person name="He G."/>
            <person name="Yan M."/>
            <person name="Ng V."/>
            <person name="Cullen D."/>
            <person name="Martin F."/>
            <person name="Rosso M.-N."/>
            <person name="Henrissat B."/>
            <person name="Hibbett D."/>
            <person name="Martinez A.T."/>
            <person name="Grigoriev I.V."/>
        </authorList>
    </citation>
    <scope>NUCLEOTIDE SEQUENCE</scope>
    <source>
        <strain evidence="18">AH 40177</strain>
    </source>
</reference>
<evidence type="ECO:0000256" key="10">
    <source>
        <dbReference type="ARBA" id="ARBA00022989"/>
    </source>
</evidence>
<evidence type="ECO:0000256" key="14">
    <source>
        <dbReference type="ARBA" id="ARBA00048694"/>
    </source>
</evidence>
<dbReference type="OrthoDB" id="3352408at2759"/>
<dbReference type="SFLD" id="SFLDS00003">
    <property type="entry name" value="Haloacid_Dehalogenase"/>
    <property type="match status" value="1"/>
</dbReference>
<proteinExistence type="inferred from homology"/>
<dbReference type="GO" id="GO:0012505">
    <property type="term" value="C:endomembrane system"/>
    <property type="evidence" value="ECO:0007669"/>
    <property type="project" value="UniProtKB-SubCell"/>
</dbReference>
<protein>
    <recommendedName>
        <fullName evidence="15">Calcium-transporting ATPase</fullName>
        <ecNumber evidence="15">7.2.2.10</ecNumber>
    </recommendedName>
</protein>
<dbReference type="InterPro" id="IPR008250">
    <property type="entry name" value="ATPase_P-typ_transduc_dom_A_sf"/>
</dbReference>
<dbReference type="SUPFAM" id="SSF56784">
    <property type="entry name" value="HAD-like"/>
    <property type="match status" value="1"/>
</dbReference>
<evidence type="ECO:0000256" key="15">
    <source>
        <dbReference type="RuleBase" id="RU361146"/>
    </source>
</evidence>
<dbReference type="NCBIfam" id="TIGR01494">
    <property type="entry name" value="ATPase_P-type"/>
    <property type="match status" value="2"/>
</dbReference>
<dbReference type="InterPro" id="IPR059000">
    <property type="entry name" value="ATPase_P-type_domA"/>
</dbReference>
<dbReference type="InterPro" id="IPR036412">
    <property type="entry name" value="HAD-like_sf"/>
</dbReference>
<dbReference type="SFLD" id="SFLDG00002">
    <property type="entry name" value="C1.7:_P-type_atpase_like"/>
    <property type="match status" value="1"/>
</dbReference>
<dbReference type="Gene3D" id="2.70.150.10">
    <property type="entry name" value="Calcium-transporting ATPase, cytoplasmic transduction domain A"/>
    <property type="match status" value="1"/>
</dbReference>
<keyword evidence="11 15" id="KW-0406">Ion transport</keyword>
<feature type="transmembrane region" description="Helical" evidence="15">
    <location>
        <begin position="918"/>
        <end position="940"/>
    </location>
</feature>
<keyword evidence="5 15" id="KW-0812">Transmembrane</keyword>
<gene>
    <name evidence="18" type="ORF">BDP27DRAFT_1380695</name>
</gene>
<dbReference type="GO" id="GO:0005524">
    <property type="term" value="F:ATP binding"/>
    <property type="evidence" value="ECO:0007669"/>
    <property type="project" value="UniProtKB-KW"/>
</dbReference>
<dbReference type="NCBIfam" id="TIGR01522">
    <property type="entry name" value="ATPase-IIA2_Ca"/>
    <property type="match status" value="1"/>
</dbReference>
<dbReference type="PANTHER" id="PTHR42861">
    <property type="entry name" value="CALCIUM-TRANSPORTING ATPASE"/>
    <property type="match status" value="1"/>
</dbReference>
<dbReference type="InterPro" id="IPR006413">
    <property type="entry name" value="P-type_ATPase_IIA_PMR1"/>
</dbReference>